<protein>
    <submittedName>
        <fullName evidence="2">Uncharacterized protein</fullName>
    </submittedName>
</protein>
<sequence length="183" mass="21664">MKTKLLITLLFIINFSFSQNKTFKSSQFNWKIEIPEQCELIESENWLKEKNKENTKKGYKLETDENSKILIAIKIDSLNYFVAYNDNDFKTNSNAFMDFQKAMYEVSLKNVKIEVNKSDEKLKISNIEFNHLKHEYIFPDKSYLITEVYGTSIKKKVFSVFLIYNDKEKGAVLLENFKNSIFK</sequence>
<evidence type="ECO:0000313" key="2">
    <source>
        <dbReference type="EMBL" id="MFB9064055.1"/>
    </source>
</evidence>
<proteinExistence type="predicted"/>
<feature type="chain" id="PRO_5045415510" evidence="1">
    <location>
        <begin position="21"/>
        <end position="183"/>
    </location>
</feature>
<keyword evidence="1" id="KW-0732">Signal</keyword>
<dbReference type="EMBL" id="JBHMEX010000026">
    <property type="protein sequence ID" value="MFB9064055.1"/>
    <property type="molecule type" value="Genomic_DNA"/>
</dbReference>
<evidence type="ECO:0000313" key="3">
    <source>
        <dbReference type="Proteomes" id="UP001589589"/>
    </source>
</evidence>
<dbReference type="RefSeq" id="WP_290261864.1">
    <property type="nucleotide sequence ID" value="NZ_JAUFQQ010000003.1"/>
</dbReference>
<comment type="caution">
    <text evidence="2">The sequence shown here is derived from an EMBL/GenBank/DDBJ whole genome shotgun (WGS) entry which is preliminary data.</text>
</comment>
<gene>
    <name evidence="2" type="ORF">ACFFUQ_08480</name>
</gene>
<evidence type="ECO:0000256" key="1">
    <source>
        <dbReference type="SAM" id="SignalP"/>
    </source>
</evidence>
<reference evidence="2 3" key="1">
    <citation type="submission" date="2024-09" db="EMBL/GenBank/DDBJ databases">
        <authorList>
            <person name="Sun Q."/>
            <person name="Mori K."/>
        </authorList>
    </citation>
    <scope>NUCLEOTIDE SEQUENCE [LARGE SCALE GENOMIC DNA]</scope>
    <source>
        <strain evidence="2 3">CECT 7908</strain>
    </source>
</reference>
<keyword evidence="3" id="KW-1185">Reference proteome</keyword>
<accession>A0ABV5FKI0</accession>
<organism evidence="2 3">
    <name type="scientific">Flavobacterium branchiarum</name>
    <dbReference type="NCBI Taxonomy" id="1114870"/>
    <lineage>
        <taxon>Bacteria</taxon>
        <taxon>Pseudomonadati</taxon>
        <taxon>Bacteroidota</taxon>
        <taxon>Flavobacteriia</taxon>
        <taxon>Flavobacteriales</taxon>
        <taxon>Flavobacteriaceae</taxon>
        <taxon>Flavobacterium</taxon>
    </lineage>
</organism>
<feature type="signal peptide" evidence="1">
    <location>
        <begin position="1"/>
        <end position="20"/>
    </location>
</feature>
<dbReference type="Proteomes" id="UP001589589">
    <property type="component" value="Unassembled WGS sequence"/>
</dbReference>
<name>A0ABV5FKI0_9FLAO</name>